<keyword evidence="2" id="KW-0812">Transmembrane</keyword>
<name>A0A846X578_9ACTN</name>
<accession>A0A846X578</accession>
<evidence type="ECO:0000256" key="2">
    <source>
        <dbReference type="SAM" id="Phobius"/>
    </source>
</evidence>
<evidence type="ECO:0000313" key="3">
    <source>
        <dbReference type="EMBL" id="NKY18980.1"/>
    </source>
</evidence>
<feature type="compositionally biased region" description="Basic and acidic residues" evidence="1">
    <location>
        <begin position="12"/>
        <end position="21"/>
    </location>
</feature>
<keyword evidence="4" id="KW-1185">Reference proteome</keyword>
<gene>
    <name evidence="3" type="ORF">HF999_11435</name>
</gene>
<keyword evidence="2" id="KW-0472">Membrane</keyword>
<keyword evidence="2" id="KW-1133">Transmembrane helix</keyword>
<evidence type="ECO:0000256" key="1">
    <source>
        <dbReference type="SAM" id="MobiDB-lite"/>
    </source>
</evidence>
<reference evidence="3 4" key="1">
    <citation type="submission" date="2020-04" db="EMBL/GenBank/DDBJ databases">
        <title>MicrobeNet Type strains.</title>
        <authorList>
            <person name="Nicholson A.C."/>
        </authorList>
    </citation>
    <scope>NUCLEOTIDE SEQUENCE [LARGE SCALE GENOMIC DNA]</scope>
    <source>
        <strain evidence="3 4">DSM 44113</strain>
    </source>
</reference>
<feature type="transmembrane region" description="Helical" evidence="2">
    <location>
        <begin position="61"/>
        <end position="81"/>
    </location>
</feature>
<comment type="caution">
    <text evidence="3">The sequence shown here is derived from an EMBL/GenBank/DDBJ whole genome shotgun (WGS) entry which is preliminary data.</text>
</comment>
<dbReference type="Proteomes" id="UP000582646">
    <property type="component" value="Unassembled WGS sequence"/>
</dbReference>
<sequence length="87" mass="9618">MFDDEDPVEPASARERLRSGDAEPPPPDNRRTRRAAAIMFLPVFVGVPGLGYLFLDGDSGTARIVGILMIIYLVVLGYLMVKSIVRR</sequence>
<feature type="transmembrane region" description="Helical" evidence="2">
    <location>
        <begin position="35"/>
        <end position="55"/>
    </location>
</feature>
<dbReference type="AlphaFoldDB" id="A0A846X578"/>
<organism evidence="3 4">
    <name type="scientific">Tsukamurella spumae</name>
    <dbReference type="NCBI Taxonomy" id="44753"/>
    <lineage>
        <taxon>Bacteria</taxon>
        <taxon>Bacillati</taxon>
        <taxon>Actinomycetota</taxon>
        <taxon>Actinomycetes</taxon>
        <taxon>Mycobacteriales</taxon>
        <taxon>Tsukamurellaceae</taxon>
        <taxon>Tsukamurella</taxon>
    </lineage>
</organism>
<dbReference type="EMBL" id="JAAXOQ010000013">
    <property type="protein sequence ID" value="NKY18980.1"/>
    <property type="molecule type" value="Genomic_DNA"/>
</dbReference>
<evidence type="ECO:0000313" key="4">
    <source>
        <dbReference type="Proteomes" id="UP000582646"/>
    </source>
</evidence>
<proteinExistence type="predicted"/>
<protein>
    <submittedName>
        <fullName evidence="3">Uncharacterized protein</fullName>
    </submittedName>
</protein>
<feature type="region of interest" description="Disordered" evidence="1">
    <location>
        <begin position="1"/>
        <end position="30"/>
    </location>
</feature>
<dbReference type="RefSeq" id="WP_168546003.1">
    <property type="nucleotide sequence ID" value="NZ_BAAAKS010000017.1"/>
</dbReference>